<comment type="caution">
    <text evidence="1">The sequence shown here is derived from an EMBL/GenBank/DDBJ whole genome shotgun (WGS) entry which is preliminary data.</text>
</comment>
<accession>A0A9X8ZLQ3</accession>
<name>A0A9X8ZLQ3_BACCE</name>
<evidence type="ECO:0000313" key="2">
    <source>
        <dbReference type="Proteomes" id="UP000308444"/>
    </source>
</evidence>
<dbReference type="Gene3D" id="2.30.29.30">
    <property type="entry name" value="Pleckstrin-homology domain (PH domain)/Phosphotyrosine-binding domain (PTB)"/>
    <property type="match status" value="1"/>
</dbReference>
<dbReference type="InterPro" id="IPR011993">
    <property type="entry name" value="PH-like_dom_sf"/>
</dbReference>
<organism evidence="1 2">
    <name type="scientific">Bacillus cereus</name>
    <dbReference type="NCBI Taxonomy" id="1396"/>
    <lineage>
        <taxon>Bacteria</taxon>
        <taxon>Bacillati</taxon>
        <taxon>Bacillota</taxon>
        <taxon>Bacilli</taxon>
        <taxon>Bacillales</taxon>
        <taxon>Bacillaceae</taxon>
        <taxon>Bacillus</taxon>
        <taxon>Bacillus cereus group</taxon>
    </lineage>
</organism>
<dbReference type="RefSeq" id="WP_001033642.1">
    <property type="nucleotide sequence ID" value="NZ_JAMAVG010000007.1"/>
</dbReference>
<proteinExistence type="predicted"/>
<sequence length="117" mass="13844">MNKILEAAKKLLDDQEIILDTLTCSVTGYIVTNNAPRPGILLATDKRIIFYGQTFMHFKNELIEEFKYEKILSIEKKRKIFDKKIIIYYKDEYIMFGQILSQNIEEFIKVIKMKSNI</sequence>
<dbReference type="Pfam" id="PF14470">
    <property type="entry name" value="bPH_3"/>
    <property type="match status" value="1"/>
</dbReference>
<dbReference type="AlphaFoldDB" id="A0A9X8ZLQ3"/>
<evidence type="ECO:0000313" key="1">
    <source>
        <dbReference type="EMBL" id="TKI91801.1"/>
    </source>
</evidence>
<dbReference type="InterPro" id="IPR039519">
    <property type="entry name" value="YokE-like_PH"/>
</dbReference>
<gene>
    <name evidence="1" type="ORF">FC695_32255</name>
</gene>
<dbReference type="EMBL" id="SZOH01003102">
    <property type="protein sequence ID" value="TKI91801.1"/>
    <property type="molecule type" value="Genomic_DNA"/>
</dbReference>
<reference evidence="1 2" key="1">
    <citation type="journal article" date="2019" name="Environ. Microbiol.">
        <title>An active ?-lactamase is a part of an orchestrated cell wall stress resistance network of Bacillus subtilis and related rhizosphere species.</title>
        <authorList>
            <person name="Bucher T."/>
            <person name="Keren-Paz A."/>
            <person name="Hausser J."/>
            <person name="Olender T."/>
            <person name="Cytryn E."/>
            <person name="Kolodkin-Gal I."/>
        </authorList>
    </citation>
    <scope>NUCLEOTIDE SEQUENCE [LARGE SCALE GENOMIC DNA]</scope>
    <source>
        <strain evidence="1 2">I32</strain>
    </source>
</reference>
<dbReference type="Proteomes" id="UP000308444">
    <property type="component" value="Unassembled WGS sequence"/>
</dbReference>
<protein>
    <submittedName>
        <fullName evidence="1">PlcR-regulated protein PRP2</fullName>
    </submittedName>
</protein>